<keyword evidence="1 4" id="KW-0808">Transferase</keyword>
<dbReference type="OrthoDB" id="7992078at2"/>
<dbReference type="InterPro" id="IPR016181">
    <property type="entry name" value="Acyl_CoA_acyltransferase"/>
</dbReference>
<dbReference type="EMBL" id="FOHB01000009">
    <property type="protein sequence ID" value="SES47574.1"/>
    <property type="molecule type" value="Genomic_DNA"/>
</dbReference>
<sequence>MELTLRELDTGDEDLLQALLESAPDYAVRVTGYPPGPSDALSLLMMRPESVPESHKVVLGGFEGEGLVAVVDLLRGYPQPHCVFIGLLLVDGSRQGNGVGAAAMAATERYAAQWPEARRFRLAVVDTNAAVLGFWRRMGFEPTGESRPYRYDHLESTTRLYERDLTTAG</sequence>
<evidence type="ECO:0000256" key="2">
    <source>
        <dbReference type="ARBA" id="ARBA00023315"/>
    </source>
</evidence>
<gene>
    <name evidence="4" type="ORF">SAMN05216199_4107</name>
</gene>
<feature type="domain" description="N-acetyltransferase" evidence="3">
    <location>
        <begin position="3"/>
        <end position="161"/>
    </location>
</feature>
<dbReference type="AlphaFoldDB" id="A0A1H9XN62"/>
<keyword evidence="2" id="KW-0012">Acyltransferase</keyword>
<dbReference type="InterPro" id="IPR000182">
    <property type="entry name" value="GNAT_dom"/>
</dbReference>
<protein>
    <submittedName>
        <fullName evidence="4">Acetyltransferase (GNAT) family protein</fullName>
    </submittedName>
</protein>
<organism evidence="4 5">
    <name type="scientific">Pedococcus cremeus</name>
    <dbReference type="NCBI Taxonomy" id="587636"/>
    <lineage>
        <taxon>Bacteria</taxon>
        <taxon>Bacillati</taxon>
        <taxon>Actinomycetota</taxon>
        <taxon>Actinomycetes</taxon>
        <taxon>Micrococcales</taxon>
        <taxon>Intrasporangiaceae</taxon>
        <taxon>Pedococcus</taxon>
    </lineage>
</organism>
<evidence type="ECO:0000256" key="1">
    <source>
        <dbReference type="ARBA" id="ARBA00022679"/>
    </source>
</evidence>
<evidence type="ECO:0000313" key="4">
    <source>
        <dbReference type="EMBL" id="SES47574.1"/>
    </source>
</evidence>
<dbReference type="Pfam" id="PF00583">
    <property type="entry name" value="Acetyltransf_1"/>
    <property type="match status" value="1"/>
</dbReference>
<dbReference type="PROSITE" id="PS51186">
    <property type="entry name" value="GNAT"/>
    <property type="match status" value="1"/>
</dbReference>
<accession>A0A1H9XN62</accession>
<dbReference type="STRING" id="587636.SAMN05216199_4107"/>
<dbReference type="GO" id="GO:0016747">
    <property type="term" value="F:acyltransferase activity, transferring groups other than amino-acyl groups"/>
    <property type="evidence" value="ECO:0007669"/>
    <property type="project" value="InterPro"/>
</dbReference>
<dbReference type="Proteomes" id="UP000199019">
    <property type="component" value="Unassembled WGS sequence"/>
</dbReference>
<dbReference type="PANTHER" id="PTHR43877">
    <property type="entry name" value="AMINOALKYLPHOSPHONATE N-ACETYLTRANSFERASE-RELATED-RELATED"/>
    <property type="match status" value="1"/>
</dbReference>
<dbReference type="Gene3D" id="3.40.630.30">
    <property type="match status" value="1"/>
</dbReference>
<dbReference type="SUPFAM" id="SSF55729">
    <property type="entry name" value="Acyl-CoA N-acyltransferases (Nat)"/>
    <property type="match status" value="1"/>
</dbReference>
<dbReference type="InterPro" id="IPR050832">
    <property type="entry name" value="Bact_Acetyltransf"/>
</dbReference>
<evidence type="ECO:0000259" key="3">
    <source>
        <dbReference type="PROSITE" id="PS51186"/>
    </source>
</evidence>
<evidence type="ECO:0000313" key="5">
    <source>
        <dbReference type="Proteomes" id="UP000199019"/>
    </source>
</evidence>
<dbReference type="PANTHER" id="PTHR43877:SF2">
    <property type="entry name" value="AMINOALKYLPHOSPHONATE N-ACETYLTRANSFERASE-RELATED"/>
    <property type="match status" value="1"/>
</dbReference>
<name>A0A1H9XN62_9MICO</name>
<proteinExistence type="predicted"/>
<keyword evidence="5" id="KW-1185">Reference proteome</keyword>
<reference evidence="5" key="1">
    <citation type="submission" date="2016-10" db="EMBL/GenBank/DDBJ databases">
        <authorList>
            <person name="Varghese N."/>
            <person name="Submissions S."/>
        </authorList>
    </citation>
    <scope>NUCLEOTIDE SEQUENCE [LARGE SCALE GENOMIC DNA]</scope>
    <source>
        <strain evidence="5">CGMCC 1.6963</strain>
    </source>
</reference>
<dbReference type="RefSeq" id="WP_091762236.1">
    <property type="nucleotide sequence ID" value="NZ_FOHB01000009.1"/>
</dbReference>